<dbReference type="OrthoDB" id="3255521at2"/>
<dbReference type="EMBL" id="SDHX01000001">
    <property type="protein sequence ID" value="RXK55984.1"/>
    <property type="molecule type" value="Genomic_DNA"/>
</dbReference>
<comment type="caution">
    <text evidence="1">The sequence shown here is derived from an EMBL/GenBank/DDBJ whole genome shotgun (WGS) entry which is preliminary data.</text>
</comment>
<keyword evidence="2" id="KW-1185">Reference proteome</keyword>
<dbReference type="RefSeq" id="WP_129047351.1">
    <property type="nucleotide sequence ID" value="NZ_SDHX01000001.1"/>
</dbReference>
<evidence type="ECO:0000313" key="1">
    <source>
        <dbReference type="EMBL" id="RXK55984.1"/>
    </source>
</evidence>
<dbReference type="Proteomes" id="UP000290218">
    <property type="component" value="Unassembled WGS sequence"/>
</dbReference>
<gene>
    <name evidence="1" type="ORF">ESB00_08935</name>
</gene>
<sequence length="80" mass="9130">MSIPIEVVGKIRNGDHSEMCVRVEDDTKSTGGYLVYQWWKNSNGPNTGGAFDDWVESKQQLDEYFAATGWSIDWEQADIR</sequence>
<name>A0A4Q1CAC9_9BACT</name>
<protein>
    <submittedName>
        <fullName evidence="1">Uncharacterized protein</fullName>
    </submittedName>
</protein>
<evidence type="ECO:0000313" key="2">
    <source>
        <dbReference type="Proteomes" id="UP000290218"/>
    </source>
</evidence>
<accession>A0A4Q1CAC9</accession>
<proteinExistence type="predicted"/>
<reference evidence="1 2" key="1">
    <citation type="submission" date="2019-01" db="EMBL/GenBank/DDBJ databases">
        <title>Lacunisphaera sp. strain TWA-58.</title>
        <authorList>
            <person name="Chen W.-M."/>
        </authorList>
    </citation>
    <scope>NUCLEOTIDE SEQUENCE [LARGE SCALE GENOMIC DNA]</scope>
    <source>
        <strain evidence="1 2">TWA-58</strain>
    </source>
</reference>
<organism evidence="1 2">
    <name type="scientific">Oleiharenicola lentus</name>
    <dbReference type="NCBI Taxonomy" id="2508720"/>
    <lineage>
        <taxon>Bacteria</taxon>
        <taxon>Pseudomonadati</taxon>
        <taxon>Verrucomicrobiota</taxon>
        <taxon>Opitutia</taxon>
        <taxon>Opitutales</taxon>
        <taxon>Opitutaceae</taxon>
        <taxon>Oleiharenicola</taxon>
    </lineage>
</organism>
<dbReference type="AlphaFoldDB" id="A0A4Q1CAC9"/>